<feature type="signal peptide" evidence="1">
    <location>
        <begin position="1"/>
        <end position="27"/>
    </location>
</feature>
<organism evidence="2 3">
    <name type="scientific">Leucosporidium creatinivorum</name>
    <dbReference type="NCBI Taxonomy" id="106004"/>
    <lineage>
        <taxon>Eukaryota</taxon>
        <taxon>Fungi</taxon>
        <taxon>Dikarya</taxon>
        <taxon>Basidiomycota</taxon>
        <taxon>Pucciniomycotina</taxon>
        <taxon>Microbotryomycetes</taxon>
        <taxon>Leucosporidiales</taxon>
        <taxon>Leucosporidium</taxon>
    </lineage>
</organism>
<keyword evidence="1" id="KW-0732">Signal</keyword>
<feature type="chain" id="PRO_5013322393" evidence="1">
    <location>
        <begin position="28"/>
        <end position="139"/>
    </location>
</feature>
<comment type="caution">
    <text evidence="2">The sequence shown here is derived from an EMBL/GenBank/DDBJ whole genome shotgun (WGS) entry which is preliminary data.</text>
</comment>
<name>A0A1Y2EUV6_9BASI</name>
<evidence type="ECO:0000313" key="2">
    <source>
        <dbReference type="EMBL" id="ORY75350.1"/>
    </source>
</evidence>
<dbReference type="Proteomes" id="UP000193467">
    <property type="component" value="Unassembled WGS sequence"/>
</dbReference>
<proteinExistence type="predicted"/>
<dbReference type="EMBL" id="MCGR01000038">
    <property type="protein sequence ID" value="ORY75350.1"/>
    <property type="molecule type" value="Genomic_DNA"/>
</dbReference>
<gene>
    <name evidence="2" type="ORF">BCR35DRAFT_306334</name>
</gene>
<sequence>MKLSSSAPFFALWAAAASLAAPQPSTAAPPIPYSELQLRCADRVRDANIVAFFAFADGTFRYLQAGSCLSLVKAPGDVSFTTLAVCEDWQCELKADYRCSVDLEEPAPVQLNVTSSASEGIREKQKLEGKGANSLYCSL</sequence>
<dbReference type="AlphaFoldDB" id="A0A1Y2EUV6"/>
<dbReference type="InParanoid" id="A0A1Y2EUV6"/>
<protein>
    <submittedName>
        <fullName evidence="2">Uncharacterized protein</fullName>
    </submittedName>
</protein>
<accession>A0A1Y2EUV6</accession>
<evidence type="ECO:0000256" key="1">
    <source>
        <dbReference type="SAM" id="SignalP"/>
    </source>
</evidence>
<reference evidence="2 3" key="1">
    <citation type="submission" date="2016-07" db="EMBL/GenBank/DDBJ databases">
        <title>Pervasive Adenine N6-methylation of Active Genes in Fungi.</title>
        <authorList>
            <consortium name="DOE Joint Genome Institute"/>
            <person name="Mondo S.J."/>
            <person name="Dannebaum R.O."/>
            <person name="Kuo R.C."/>
            <person name="Labutti K."/>
            <person name="Haridas S."/>
            <person name="Kuo A."/>
            <person name="Salamov A."/>
            <person name="Ahrendt S.R."/>
            <person name="Lipzen A."/>
            <person name="Sullivan W."/>
            <person name="Andreopoulos W.B."/>
            <person name="Clum A."/>
            <person name="Lindquist E."/>
            <person name="Daum C."/>
            <person name="Ramamoorthy G.K."/>
            <person name="Gryganskyi A."/>
            <person name="Culley D."/>
            <person name="Magnuson J.K."/>
            <person name="James T.Y."/>
            <person name="O'Malley M.A."/>
            <person name="Stajich J.E."/>
            <person name="Spatafora J.W."/>
            <person name="Visel A."/>
            <person name="Grigoriev I.V."/>
        </authorList>
    </citation>
    <scope>NUCLEOTIDE SEQUENCE [LARGE SCALE GENOMIC DNA]</scope>
    <source>
        <strain evidence="2 3">62-1032</strain>
    </source>
</reference>
<keyword evidence="3" id="KW-1185">Reference proteome</keyword>
<evidence type="ECO:0000313" key="3">
    <source>
        <dbReference type="Proteomes" id="UP000193467"/>
    </source>
</evidence>